<dbReference type="RefSeq" id="WP_096829432.1">
    <property type="nucleotide sequence ID" value="NZ_NXIB02000021.1"/>
</dbReference>
<dbReference type="OrthoDB" id="461490at2"/>
<evidence type="ECO:0000313" key="2">
    <source>
        <dbReference type="EMBL" id="PHX56396.1"/>
    </source>
</evidence>
<keyword evidence="3" id="KW-1185">Reference proteome</keyword>
<gene>
    <name evidence="2" type="ORF">CP500_005645</name>
</gene>
<sequence>MSSGNILTVTDVLNFLVSGIDKTTLETELTTSGWISTPARGGSKSGAGTIWTSPDTQYSVRIMTQPTGSSYARVYNGPGGGAPAEQPLNASGKPGSRADTHFILLP</sequence>
<feature type="region of interest" description="Disordered" evidence="1">
    <location>
        <begin position="76"/>
        <end position="106"/>
    </location>
</feature>
<name>A0A2G4F3S3_9CYAN</name>
<dbReference type="AlphaFoldDB" id="A0A2G4F3S3"/>
<proteinExistence type="predicted"/>
<protein>
    <submittedName>
        <fullName evidence="2">Uncharacterized protein</fullName>
    </submittedName>
</protein>
<accession>A0A2G4F3S3</accession>
<evidence type="ECO:0000256" key="1">
    <source>
        <dbReference type="SAM" id="MobiDB-lite"/>
    </source>
</evidence>
<dbReference type="Proteomes" id="UP000226442">
    <property type="component" value="Unassembled WGS sequence"/>
</dbReference>
<organism evidence="2 3">
    <name type="scientific">Tychonema bourrellyi FEM_GT703</name>
    <dbReference type="NCBI Taxonomy" id="2040638"/>
    <lineage>
        <taxon>Bacteria</taxon>
        <taxon>Bacillati</taxon>
        <taxon>Cyanobacteriota</taxon>
        <taxon>Cyanophyceae</taxon>
        <taxon>Oscillatoriophycideae</taxon>
        <taxon>Oscillatoriales</taxon>
        <taxon>Microcoleaceae</taxon>
        <taxon>Tychonema</taxon>
    </lineage>
</organism>
<reference evidence="2" key="1">
    <citation type="submission" date="2017-10" db="EMBL/GenBank/DDBJ databases">
        <title>Draft genome sequence of the planktic cyanobacteria Tychonema bourrellyi isolated from alpine lentic freshwater.</title>
        <authorList>
            <person name="Tett A."/>
            <person name="Armanini F."/>
            <person name="Asnicar F."/>
            <person name="Boscaini A."/>
            <person name="Pasolli E."/>
            <person name="Zolfo M."/>
            <person name="Donati C."/>
            <person name="Salmaso N."/>
            <person name="Segata N."/>
        </authorList>
    </citation>
    <scope>NUCLEOTIDE SEQUENCE</scope>
    <source>
        <strain evidence="2">FEM_GT703</strain>
    </source>
</reference>
<comment type="caution">
    <text evidence="2">The sequence shown here is derived from an EMBL/GenBank/DDBJ whole genome shotgun (WGS) entry which is preliminary data.</text>
</comment>
<dbReference type="EMBL" id="NXIB02000021">
    <property type="protein sequence ID" value="PHX56396.1"/>
    <property type="molecule type" value="Genomic_DNA"/>
</dbReference>
<evidence type="ECO:0000313" key="3">
    <source>
        <dbReference type="Proteomes" id="UP000226442"/>
    </source>
</evidence>